<protein>
    <submittedName>
        <fullName evidence="5">BPI fold-containing family B member 3-like</fullName>
    </submittedName>
</protein>
<name>A0ABM4FGK2_9AVES</name>
<accession>A0ABM4FGK2</accession>
<dbReference type="Pfam" id="PF02886">
    <property type="entry name" value="LBP_BPI_CETP_C"/>
    <property type="match status" value="1"/>
</dbReference>
<dbReference type="InterPro" id="IPR051660">
    <property type="entry name" value="BPI_fold-BPI/LBP"/>
</dbReference>
<sequence length="539" mass="55030">MVLLAASLVETVLLAASLAEMVLLAASLVEMVLLVASLAETVLLVASLVETVLLAASLAETVLLAASLAETVLLVASLAETVLLVASLAETVLLVASLAETVLLVASLAEMVLLVASLAEMVFGDGLVGGLPGKKGLLSAVQGLTGLKIVNFTLPQITLRFLPGIGLQLNLYTQLTIDGGSAAGGLLRVQVKANVTARARLVQDASGALKLVIEDCRTLLGDINIRVGPKVPVLDQALKGVLGNTLPKLLCPVVNTVLGVVNSLLGTVTSVLPLGALGNLQYTLGSLPVIGDKSIQQDLNLLVRDAAGNVVDQGLGQVAPVSLPPAASGVSQLGLSQTVLGAVLSLLRGTGAFDTDITAAALSAAGSIPGQDILLSTSALRSLLPQLSTVIPESLPLVLQVRSAGAPVVSLRNGKATASVAASIAVLAQRPGSPPQPLFTLDADINLNVSPSLSANKLQATLAVDSITLRQGGSKIGNINVSLLERWVKDILEAAYLPAINKALSVGIPLPNLFNMNFEGANVDVVDNAFVISQTHRMS</sequence>
<feature type="transmembrane region" description="Helical" evidence="1">
    <location>
        <begin position="62"/>
        <end position="86"/>
    </location>
</feature>
<keyword evidence="1" id="KW-1133">Transmembrane helix</keyword>
<dbReference type="SUPFAM" id="SSF55394">
    <property type="entry name" value="Bactericidal permeability-increasing protein, BPI"/>
    <property type="match status" value="2"/>
</dbReference>
<dbReference type="Gene3D" id="3.15.10.10">
    <property type="entry name" value="Bactericidal permeability-increasing protein, domain 1"/>
    <property type="match status" value="1"/>
</dbReference>
<dbReference type="InterPro" id="IPR001124">
    <property type="entry name" value="Lipid-bd_serum_glycop_C"/>
</dbReference>
<keyword evidence="1" id="KW-0472">Membrane</keyword>
<dbReference type="RefSeq" id="XP_067164078.1">
    <property type="nucleotide sequence ID" value="XM_067307977.1"/>
</dbReference>
<dbReference type="Pfam" id="PF01273">
    <property type="entry name" value="LBP_BPI_CETP"/>
    <property type="match status" value="1"/>
</dbReference>
<dbReference type="InterPro" id="IPR017942">
    <property type="entry name" value="Lipid-bd_serum_glycop_N"/>
</dbReference>
<dbReference type="SUPFAM" id="SSF141571">
    <property type="entry name" value="Pentapeptide repeat-like"/>
    <property type="match status" value="1"/>
</dbReference>
<dbReference type="SMART" id="SM00329">
    <property type="entry name" value="BPI2"/>
    <property type="match status" value="1"/>
</dbReference>
<proteinExistence type="predicted"/>
<keyword evidence="4" id="KW-1185">Reference proteome</keyword>
<dbReference type="Gene3D" id="3.15.20.10">
    <property type="entry name" value="Bactericidal permeability-increasing protein, domain 2"/>
    <property type="match status" value="1"/>
</dbReference>
<keyword evidence="1" id="KW-0812">Transmembrane</keyword>
<feature type="transmembrane region" description="Helical" evidence="1">
    <location>
        <begin position="92"/>
        <end position="116"/>
    </location>
</feature>
<dbReference type="SMART" id="SM00328">
    <property type="entry name" value="BPI1"/>
    <property type="match status" value="1"/>
</dbReference>
<reference evidence="5" key="1">
    <citation type="submission" date="2025-08" db="UniProtKB">
        <authorList>
            <consortium name="RefSeq"/>
        </authorList>
    </citation>
    <scope>IDENTIFICATION</scope>
    <source>
        <tissue evidence="5">Blood</tissue>
    </source>
</reference>
<feature type="transmembrane region" description="Helical" evidence="1">
    <location>
        <begin position="31"/>
        <end position="55"/>
    </location>
</feature>
<organism evidence="4 5">
    <name type="scientific">Apteryx mantelli</name>
    <name type="common">North Island brown kiwi</name>
    <dbReference type="NCBI Taxonomy" id="2696672"/>
    <lineage>
        <taxon>Eukaryota</taxon>
        <taxon>Metazoa</taxon>
        <taxon>Chordata</taxon>
        <taxon>Craniata</taxon>
        <taxon>Vertebrata</taxon>
        <taxon>Euteleostomi</taxon>
        <taxon>Archelosauria</taxon>
        <taxon>Archosauria</taxon>
        <taxon>Dinosauria</taxon>
        <taxon>Saurischia</taxon>
        <taxon>Theropoda</taxon>
        <taxon>Coelurosauria</taxon>
        <taxon>Aves</taxon>
        <taxon>Palaeognathae</taxon>
        <taxon>Apterygiformes</taxon>
        <taxon>Apterygidae</taxon>
        <taxon>Apteryx</taxon>
    </lineage>
</organism>
<feature type="domain" description="Lipid-binding serum glycoprotein N-terminal" evidence="2">
    <location>
        <begin position="98"/>
        <end position="312"/>
    </location>
</feature>
<evidence type="ECO:0000259" key="2">
    <source>
        <dbReference type="SMART" id="SM00328"/>
    </source>
</evidence>
<dbReference type="PANTHER" id="PTHR46019:SF4">
    <property type="entry name" value="BPI FOLD-CONTAINING FAMILY B MEMBER 4"/>
    <property type="match status" value="1"/>
</dbReference>
<dbReference type="Proteomes" id="UP001652627">
    <property type="component" value="Chromosome 18"/>
</dbReference>
<dbReference type="PANTHER" id="PTHR46019">
    <property type="entry name" value="BPI FOLD-CONTAINING FAMILY B MEMBER 4-RELATED"/>
    <property type="match status" value="1"/>
</dbReference>
<feature type="domain" description="Lipid-binding serum glycoprotein C-terminal" evidence="3">
    <location>
        <begin position="325"/>
        <end position="534"/>
    </location>
</feature>
<gene>
    <name evidence="5" type="primary">LOC136993645</name>
</gene>
<evidence type="ECO:0000259" key="3">
    <source>
        <dbReference type="SMART" id="SM00329"/>
    </source>
</evidence>
<dbReference type="InterPro" id="IPR017943">
    <property type="entry name" value="Bactericidal_perm-incr_a/b_dom"/>
</dbReference>
<evidence type="ECO:0000313" key="5">
    <source>
        <dbReference type="RefSeq" id="XP_067164078.1"/>
    </source>
</evidence>
<evidence type="ECO:0000313" key="4">
    <source>
        <dbReference type="Proteomes" id="UP001652627"/>
    </source>
</evidence>
<dbReference type="GeneID" id="136993645"/>
<evidence type="ECO:0000256" key="1">
    <source>
        <dbReference type="SAM" id="Phobius"/>
    </source>
</evidence>